<protein>
    <submittedName>
        <fullName evidence="3">Uncharacterized protein</fullName>
    </submittedName>
</protein>
<accession>A0ABQ0DL83</accession>
<evidence type="ECO:0000313" key="4">
    <source>
        <dbReference type="Proteomes" id="UP001628156"/>
    </source>
</evidence>
<organism evidence="3 4">
    <name type="scientific">Entamoeba nuttalli</name>
    <dbReference type="NCBI Taxonomy" id="412467"/>
    <lineage>
        <taxon>Eukaryota</taxon>
        <taxon>Amoebozoa</taxon>
        <taxon>Evosea</taxon>
        <taxon>Archamoebae</taxon>
        <taxon>Mastigamoebida</taxon>
        <taxon>Entamoebidae</taxon>
        <taxon>Entamoeba</taxon>
    </lineage>
</organism>
<sequence length="497" mass="52982">MLNIIFFLTLLFSVVKADLFSFDEFDLIEELSFGSHLYDSFEEEQDDEALDAFMTLFETNDFLLSDTLKGKRWRNARVKVANKIDKTKMRVLKKAQNAAANVRGALTDVLEESTLWMAKNGDAVAEVLEKVENVAGVASKTANVVGFVATAVTPVFPPAAGVAGAALAVSQVAKGIEYGAKGLGVLTKTATQFSKGYQVTEGTTKERLKAGAKEGARQLLKDGISIGTEHLTDALSDAVTGSLSETISGAVGAKLDESSSLSKLSQATKDTVSEKVGELATSPITSGIEKGTGKLEGAAHALVDKVFGENKNVTDYEVHTVREMMSSGKTGRALLKGYDKFKNSGAGKALSKLKKGVSKVESKIDLAKDKVKDVSGYNKLKKKVNAAVDKHVSPRLDKAATKLIEKLKKSKTTANGSNAGSATNNLNNTRSSSGGSTNIAGGFSTNSQRRNSVRRPTLTRTRSTSNGFATKNSRSSMRSSLSSRQRSLSLRTSRNTP</sequence>
<evidence type="ECO:0000313" key="3">
    <source>
        <dbReference type="EMBL" id="GAB1223614.1"/>
    </source>
</evidence>
<evidence type="ECO:0000256" key="2">
    <source>
        <dbReference type="SAM" id="SignalP"/>
    </source>
</evidence>
<dbReference type="Proteomes" id="UP001628156">
    <property type="component" value="Unassembled WGS sequence"/>
</dbReference>
<feature type="chain" id="PRO_5045865300" evidence="2">
    <location>
        <begin position="18"/>
        <end position="497"/>
    </location>
</feature>
<feature type="compositionally biased region" description="Low complexity" evidence="1">
    <location>
        <begin position="473"/>
        <end position="497"/>
    </location>
</feature>
<gene>
    <name evidence="3" type="ORF">ENUP19_0156G0017</name>
</gene>
<feature type="compositionally biased region" description="Low complexity" evidence="1">
    <location>
        <begin position="454"/>
        <end position="465"/>
    </location>
</feature>
<name>A0ABQ0DL83_9EUKA</name>
<evidence type="ECO:0000256" key="1">
    <source>
        <dbReference type="SAM" id="MobiDB-lite"/>
    </source>
</evidence>
<comment type="caution">
    <text evidence="3">The sequence shown here is derived from an EMBL/GenBank/DDBJ whole genome shotgun (WGS) entry which is preliminary data.</text>
</comment>
<feature type="signal peptide" evidence="2">
    <location>
        <begin position="1"/>
        <end position="17"/>
    </location>
</feature>
<reference evidence="3 4" key="1">
    <citation type="journal article" date="2019" name="PLoS Negl. Trop. Dis.">
        <title>Whole genome sequencing of Entamoeba nuttalli reveals mammalian host-related molecular signatures and a novel octapeptide-repeat surface protein.</title>
        <authorList>
            <person name="Tanaka M."/>
            <person name="Makiuchi T."/>
            <person name="Komiyama T."/>
            <person name="Shiina T."/>
            <person name="Osaki K."/>
            <person name="Tachibana H."/>
        </authorList>
    </citation>
    <scope>NUCLEOTIDE SEQUENCE [LARGE SCALE GENOMIC DNA]</scope>
    <source>
        <strain evidence="3 4">P19-061405</strain>
    </source>
</reference>
<feature type="compositionally biased region" description="Low complexity" evidence="1">
    <location>
        <begin position="412"/>
        <end position="438"/>
    </location>
</feature>
<keyword evidence="4" id="KW-1185">Reference proteome</keyword>
<keyword evidence="2" id="KW-0732">Signal</keyword>
<proteinExistence type="predicted"/>
<dbReference type="EMBL" id="BAAFRS010000156">
    <property type="protein sequence ID" value="GAB1223614.1"/>
    <property type="molecule type" value="Genomic_DNA"/>
</dbReference>
<feature type="region of interest" description="Disordered" evidence="1">
    <location>
        <begin position="409"/>
        <end position="497"/>
    </location>
</feature>